<gene>
    <name evidence="1" type="ORF">F942_01808</name>
</gene>
<protein>
    <submittedName>
        <fullName evidence="1">Uncharacterized protein</fullName>
    </submittedName>
</protein>
<dbReference type="HOGENOM" id="CLU_3113554_0_0_6"/>
<sequence length="50" mass="5777">MVMKPKGATHLAKTLFGWAYAKNRSGKWFVHVNSVWKEAYSQNIEVKPIQ</sequence>
<reference evidence="1 2" key="1">
    <citation type="submission" date="2013-02" db="EMBL/GenBank/DDBJ databases">
        <title>The Genome Sequence of Acinetobacter ursingii NIPH ANC_3649.</title>
        <authorList>
            <consortium name="The Broad Institute Genome Sequencing Platform"/>
            <consortium name="The Broad Institute Genome Sequencing Center for Infectious Disease"/>
            <person name="Cerqueira G."/>
            <person name="Feldgarden M."/>
            <person name="Courvalin P."/>
            <person name="Perichon B."/>
            <person name="Grillot-Courvalin C."/>
            <person name="Clermont D."/>
            <person name="Rocha E."/>
            <person name="Yoon E.-J."/>
            <person name="Nemec A."/>
            <person name="Walker B."/>
            <person name="Young S.K."/>
            <person name="Zeng Q."/>
            <person name="Gargeya S."/>
            <person name="Fitzgerald M."/>
            <person name="Haas B."/>
            <person name="Abouelleil A."/>
            <person name="Alvarado L."/>
            <person name="Arachchi H.M."/>
            <person name="Berlin A.M."/>
            <person name="Chapman S.B."/>
            <person name="Dewar J."/>
            <person name="Goldberg J."/>
            <person name="Griggs A."/>
            <person name="Gujja S."/>
            <person name="Hansen M."/>
            <person name="Howarth C."/>
            <person name="Imamovic A."/>
            <person name="Larimer J."/>
            <person name="McCowan C."/>
            <person name="Murphy C."/>
            <person name="Neiman D."/>
            <person name="Pearson M."/>
            <person name="Priest M."/>
            <person name="Roberts A."/>
            <person name="Saif S."/>
            <person name="Shea T."/>
            <person name="Sisk P."/>
            <person name="Sykes S."/>
            <person name="Wortman J."/>
            <person name="Nusbaum C."/>
            <person name="Birren B."/>
        </authorList>
    </citation>
    <scope>NUCLEOTIDE SEQUENCE [LARGE SCALE GENOMIC DNA]</scope>
    <source>
        <strain evidence="1 2">ANC 3649</strain>
    </source>
</reference>
<name>N9DFG4_9GAMM</name>
<evidence type="ECO:0000313" key="1">
    <source>
        <dbReference type="EMBL" id="ENV79500.1"/>
    </source>
</evidence>
<dbReference type="Proteomes" id="UP000013276">
    <property type="component" value="Unassembled WGS sequence"/>
</dbReference>
<accession>N9DFG4</accession>
<evidence type="ECO:0000313" key="2">
    <source>
        <dbReference type="Proteomes" id="UP000013276"/>
    </source>
</evidence>
<organism evidence="1 2">
    <name type="scientific">Acinetobacter ursingii ANC 3649</name>
    <dbReference type="NCBI Taxonomy" id="1257043"/>
    <lineage>
        <taxon>Bacteria</taxon>
        <taxon>Pseudomonadati</taxon>
        <taxon>Pseudomonadota</taxon>
        <taxon>Gammaproteobacteria</taxon>
        <taxon>Moraxellales</taxon>
        <taxon>Moraxellaceae</taxon>
        <taxon>Acinetobacter</taxon>
    </lineage>
</organism>
<dbReference type="EMBL" id="APQC01000014">
    <property type="protein sequence ID" value="ENV79500.1"/>
    <property type="molecule type" value="Genomic_DNA"/>
</dbReference>
<comment type="caution">
    <text evidence="1">The sequence shown here is derived from an EMBL/GenBank/DDBJ whole genome shotgun (WGS) entry which is preliminary data.</text>
</comment>
<dbReference type="AlphaFoldDB" id="N9DFG4"/>
<proteinExistence type="predicted"/>
<keyword evidence="2" id="KW-1185">Reference proteome</keyword>